<organism evidence="1 2">
    <name type="scientific">Pleurodeles waltl</name>
    <name type="common">Iberian ribbed newt</name>
    <dbReference type="NCBI Taxonomy" id="8319"/>
    <lineage>
        <taxon>Eukaryota</taxon>
        <taxon>Metazoa</taxon>
        <taxon>Chordata</taxon>
        <taxon>Craniata</taxon>
        <taxon>Vertebrata</taxon>
        <taxon>Euteleostomi</taxon>
        <taxon>Amphibia</taxon>
        <taxon>Batrachia</taxon>
        <taxon>Caudata</taxon>
        <taxon>Salamandroidea</taxon>
        <taxon>Salamandridae</taxon>
        <taxon>Pleurodelinae</taxon>
        <taxon>Pleurodeles</taxon>
    </lineage>
</organism>
<keyword evidence="2" id="KW-1185">Reference proteome</keyword>
<evidence type="ECO:0000313" key="2">
    <source>
        <dbReference type="Proteomes" id="UP001066276"/>
    </source>
</evidence>
<evidence type="ECO:0000313" key="1">
    <source>
        <dbReference type="EMBL" id="KAJ1198516.1"/>
    </source>
</evidence>
<name>A0AAV7VCA1_PLEWA</name>
<dbReference type="Proteomes" id="UP001066276">
    <property type="component" value="Chromosome 2_1"/>
</dbReference>
<gene>
    <name evidence="1" type="ORF">NDU88_002356</name>
</gene>
<sequence>MPLERFAQKQEKEPAPFLLGGEVLSASLPDVGIHSAAAHVRAVRLLDPWAPSADVDGGSYRETLQGRYSSRRPPCWKPASSFFAARPQ</sequence>
<dbReference type="AlphaFoldDB" id="A0AAV7VCA1"/>
<reference evidence="1" key="1">
    <citation type="journal article" date="2022" name="bioRxiv">
        <title>Sequencing and chromosome-scale assembly of the giantPleurodeles waltlgenome.</title>
        <authorList>
            <person name="Brown T."/>
            <person name="Elewa A."/>
            <person name="Iarovenko S."/>
            <person name="Subramanian E."/>
            <person name="Araus A.J."/>
            <person name="Petzold A."/>
            <person name="Susuki M."/>
            <person name="Suzuki K.-i.T."/>
            <person name="Hayashi T."/>
            <person name="Toyoda A."/>
            <person name="Oliveira C."/>
            <person name="Osipova E."/>
            <person name="Leigh N.D."/>
            <person name="Simon A."/>
            <person name="Yun M.H."/>
        </authorList>
    </citation>
    <scope>NUCLEOTIDE SEQUENCE</scope>
    <source>
        <strain evidence="1">20211129_DDA</strain>
        <tissue evidence="1">Liver</tissue>
    </source>
</reference>
<proteinExistence type="predicted"/>
<comment type="caution">
    <text evidence="1">The sequence shown here is derived from an EMBL/GenBank/DDBJ whole genome shotgun (WGS) entry which is preliminary data.</text>
</comment>
<protein>
    <submittedName>
        <fullName evidence="1">Uncharacterized protein</fullName>
    </submittedName>
</protein>
<dbReference type="EMBL" id="JANPWB010000003">
    <property type="protein sequence ID" value="KAJ1198516.1"/>
    <property type="molecule type" value="Genomic_DNA"/>
</dbReference>
<accession>A0AAV7VCA1</accession>